<dbReference type="InterPro" id="IPR027417">
    <property type="entry name" value="P-loop_NTPase"/>
</dbReference>
<dbReference type="Gene3D" id="1.25.40.10">
    <property type="entry name" value="Tetratricopeptide repeat domain"/>
    <property type="match status" value="1"/>
</dbReference>
<reference evidence="5 6" key="1">
    <citation type="submission" date="2013-07" db="EMBL/GenBank/DDBJ databases">
        <authorList>
            <person name="Schaap P.J."/>
            <person name="Mehboob F."/>
            <person name="Oosterkamp M.J."/>
            <person name="de Vos W.M."/>
            <person name="Stams A.J.M."/>
            <person name="Koehorst J.J."/>
        </authorList>
    </citation>
    <scope>NUCLEOTIDE SEQUENCE [LARGE SCALE GENOMIC DNA]</scope>
    <source>
        <strain evidence="5 6">AW-1</strain>
    </source>
</reference>
<dbReference type="SUPFAM" id="SSF52540">
    <property type="entry name" value="P-loop containing nucleoside triphosphate hydrolases"/>
    <property type="match status" value="1"/>
</dbReference>
<dbReference type="Gene3D" id="3.40.50.300">
    <property type="entry name" value="P-loop containing nucleotide triphosphate hydrolases"/>
    <property type="match status" value="1"/>
</dbReference>
<keyword evidence="1" id="KW-0805">Transcription regulation</keyword>
<dbReference type="PRINTS" id="PR00038">
    <property type="entry name" value="HTHLUXR"/>
</dbReference>
<protein>
    <recommendedName>
        <fullName evidence="4">HTH luxR-type domain-containing protein</fullName>
    </recommendedName>
</protein>
<dbReference type="PATRIC" id="fig|1263865.4.peg.3076"/>
<evidence type="ECO:0000313" key="5">
    <source>
        <dbReference type="EMBL" id="ESQ98396.1"/>
    </source>
</evidence>
<dbReference type="RefSeq" id="WP_023445992.1">
    <property type="nucleotide sequence ID" value="NZ_AOFQ01000051.1"/>
</dbReference>
<name>V4RZ18_STUCH</name>
<dbReference type="SMART" id="SM00421">
    <property type="entry name" value="HTH_LUXR"/>
    <property type="match status" value="1"/>
</dbReference>
<evidence type="ECO:0000259" key="4">
    <source>
        <dbReference type="PROSITE" id="PS50043"/>
    </source>
</evidence>
<sequence>MAITSQDPLITTKLTPPRRGRGVLARPRLERLIDAISHTTLSVLKAPPGFGKTTLATAWADAAQARGGKVAWLTLDETDDSSPRLLFYMAAAFHRGFAGTLFTDTARLQELGRLPAEHLLSQLLQEIEQSQVPCYLFIDDYHCVPSEVLEQALGPLIRYAPDNLHLLLAGRCDPPPSLYQYLYDDAVLTLDVAQLRFTLGETCELIASANQGPFSPADIQELQHSSEGWIAALRARLLILQQNPQSTRMSGQGLTSLFDDVLARLPCALAEQLPALSVVDKFSAPLVEQLTACHDGQGLIHELENRQLFLCGLDESGTWFSLHPLFREHLRQRLRRIDGSELQALQRAAHWFAEQQLWANAVQSALNAGDEEHALQWIAQCAMPLVEQGDILQLLDWQRRLHDHLLQSPPQLKLALAWAAALAMRGKDAHGLLNEARHDLRRTGEPNSSNALNWECQALEAMLLARDDEAQAGGQLAQQCLPHLSAAPWIMQVLRNVLSFSHLQACDWRAFYSMPALAYSPQDHERYLFALIYQQCLLGIGELRQGRLSQAVAIFEEAMRQAAPPHSLSGASPVLRALPAALLSCVRYQQGHLDEARLLNLESLEIAKLVGFLDCAADALICASRLASCQGNTLDARRLLSTGENLAQNRHWPRLQILLLLERIRCGLTERHDQEALACYHQLAALCETLPIERIEYLGLDSLARLWLEAAGLPIQADLHHALTESRRAIALNLCLRQIELQFAIALVAWQRQQPELAIEQLLHAATRLKHSEAPRLLLDHPCRERLKSMLAACQESGRSEPGQRVLLKELEHSLTPMVDGTDAPPASNLTSKERQIMELVASGKSNKEMAKLLNVTPETIKSHMKSIFQKLEVDSRAQAAVKAKAIGLVVNAC</sequence>
<dbReference type="InterPro" id="IPR036388">
    <property type="entry name" value="WH-like_DNA-bd_sf"/>
</dbReference>
<feature type="domain" description="HTH luxR-type" evidence="4">
    <location>
        <begin position="823"/>
        <end position="888"/>
    </location>
</feature>
<accession>V4RZ18</accession>
<dbReference type="InterPro" id="IPR016032">
    <property type="entry name" value="Sig_transdc_resp-reg_C-effctor"/>
</dbReference>
<keyword evidence="2" id="KW-0238">DNA-binding</keyword>
<dbReference type="EMBL" id="AOFQ01000051">
    <property type="protein sequence ID" value="ESQ98396.1"/>
    <property type="molecule type" value="Genomic_DNA"/>
</dbReference>
<dbReference type="Proteomes" id="UP000017822">
    <property type="component" value="Unassembled WGS sequence"/>
</dbReference>
<organism evidence="5 6">
    <name type="scientific">Stutzerimonas chloritidismutans AW-1</name>
    <dbReference type="NCBI Taxonomy" id="1263865"/>
    <lineage>
        <taxon>Bacteria</taxon>
        <taxon>Pseudomonadati</taxon>
        <taxon>Pseudomonadota</taxon>
        <taxon>Gammaproteobacteria</taxon>
        <taxon>Pseudomonadales</taxon>
        <taxon>Pseudomonadaceae</taxon>
        <taxon>Stutzerimonas</taxon>
    </lineage>
</organism>
<dbReference type="GO" id="GO:0006355">
    <property type="term" value="P:regulation of DNA-templated transcription"/>
    <property type="evidence" value="ECO:0007669"/>
    <property type="project" value="InterPro"/>
</dbReference>
<dbReference type="GO" id="GO:0003677">
    <property type="term" value="F:DNA binding"/>
    <property type="evidence" value="ECO:0007669"/>
    <property type="project" value="UniProtKB-KW"/>
</dbReference>
<comment type="caution">
    <text evidence="5">The sequence shown here is derived from an EMBL/GenBank/DDBJ whole genome shotgun (WGS) entry which is preliminary data.</text>
</comment>
<dbReference type="PROSITE" id="PS50043">
    <property type="entry name" value="HTH_LUXR_2"/>
    <property type="match status" value="1"/>
</dbReference>
<evidence type="ECO:0000256" key="1">
    <source>
        <dbReference type="ARBA" id="ARBA00023015"/>
    </source>
</evidence>
<proteinExistence type="predicted"/>
<dbReference type="CDD" id="cd06170">
    <property type="entry name" value="LuxR_C_like"/>
    <property type="match status" value="1"/>
</dbReference>
<dbReference type="Pfam" id="PF00196">
    <property type="entry name" value="GerE"/>
    <property type="match status" value="1"/>
</dbReference>
<dbReference type="PANTHER" id="PTHR44688">
    <property type="entry name" value="DNA-BINDING TRANSCRIPTIONAL ACTIVATOR DEVR_DOSR"/>
    <property type="match status" value="1"/>
</dbReference>
<dbReference type="AlphaFoldDB" id="V4RZ18"/>
<dbReference type="InterPro" id="IPR000792">
    <property type="entry name" value="Tscrpt_reg_LuxR_C"/>
</dbReference>
<evidence type="ECO:0000313" key="6">
    <source>
        <dbReference type="Proteomes" id="UP000017822"/>
    </source>
</evidence>
<gene>
    <name evidence="5" type="ORF">F753_15970</name>
</gene>
<dbReference type="Gene3D" id="1.10.10.10">
    <property type="entry name" value="Winged helix-like DNA-binding domain superfamily/Winged helix DNA-binding domain"/>
    <property type="match status" value="1"/>
</dbReference>
<keyword evidence="3" id="KW-0804">Transcription</keyword>
<dbReference type="Pfam" id="PF25873">
    <property type="entry name" value="WHD_MalT"/>
    <property type="match status" value="1"/>
</dbReference>
<dbReference type="InterPro" id="IPR011990">
    <property type="entry name" value="TPR-like_helical_dom_sf"/>
</dbReference>
<dbReference type="PANTHER" id="PTHR44688:SF16">
    <property type="entry name" value="DNA-BINDING TRANSCRIPTIONAL ACTIVATOR DEVR_DOSR"/>
    <property type="match status" value="1"/>
</dbReference>
<dbReference type="SUPFAM" id="SSF48452">
    <property type="entry name" value="TPR-like"/>
    <property type="match status" value="1"/>
</dbReference>
<evidence type="ECO:0000256" key="3">
    <source>
        <dbReference type="ARBA" id="ARBA00023163"/>
    </source>
</evidence>
<evidence type="ECO:0000256" key="2">
    <source>
        <dbReference type="ARBA" id="ARBA00023125"/>
    </source>
</evidence>
<dbReference type="SUPFAM" id="SSF46894">
    <property type="entry name" value="C-terminal effector domain of the bipartite response regulators"/>
    <property type="match status" value="1"/>
</dbReference>
<dbReference type="InterPro" id="IPR059106">
    <property type="entry name" value="WHD_MalT"/>
</dbReference>